<protein>
    <submittedName>
        <fullName evidence="1">Uncharacterized protein</fullName>
    </submittedName>
</protein>
<gene>
    <name evidence="1" type="ORF">S03H2_46857</name>
</gene>
<organism evidence="1">
    <name type="scientific">marine sediment metagenome</name>
    <dbReference type="NCBI Taxonomy" id="412755"/>
    <lineage>
        <taxon>unclassified sequences</taxon>
        <taxon>metagenomes</taxon>
        <taxon>ecological metagenomes</taxon>
    </lineage>
</organism>
<proteinExistence type="predicted"/>
<feature type="non-terminal residue" evidence="1">
    <location>
        <position position="1"/>
    </location>
</feature>
<name>X1ICX9_9ZZZZ</name>
<sequence>AEIMKVMSGLWGETMTRFVLPFRGYKDKIRGVGPIVARWLTGILTVLKKIKRPEIIEGGPVDITQPGQGGKFRNRLNSQILSSGRQIVEKNYLPGEIIYGNEHINRLVNDYARDEFVPFTPGGESHVDFIREAGELFLDVQVSVAE</sequence>
<evidence type="ECO:0000313" key="1">
    <source>
        <dbReference type="EMBL" id="GAH67120.1"/>
    </source>
</evidence>
<reference evidence="1" key="1">
    <citation type="journal article" date="2014" name="Front. Microbiol.">
        <title>High frequency of phylogenetically diverse reductive dehalogenase-homologous genes in deep subseafloor sedimentary metagenomes.</title>
        <authorList>
            <person name="Kawai M."/>
            <person name="Futagami T."/>
            <person name="Toyoda A."/>
            <person name="Takaki Y."/>
            <person name="Nishi S."/>
            <person name="Hori S."/>
            <person name="Arai W."/>
            <person name="Tsubouchi T."/>
            <person name="Morono Y."/>
            <person name="Uchiyama I."/>
            <person name="Ito T."/>
            <person name="Fujiyama A."/>
            <person name="Inagaki F."/>
            <person name="Takami H."/>
        </authorList>
    </citation>
    <scope>NUCLEOTIDE SEQUENCE</scope>
    <source>
        <strain evidence="1">Expedition CK06-06</strain>
    </source>
</reference>
<comment type="caution">
    <text evidence="1">The sequence shown here is derived from an EMBL/GenBank/DDBJ whole genome shotgun (WGS) entry which is preliminary data.</text>
</comment>
<dbReference type="AlphaFoldDB" id="X1ICX9"/>
<accession>X1ICX9</accession>
<dbReference type="EMBL" id="BARU01029455">
    <property type="protein sequence ID" value="GAH67120.1"/>
    <property type="molecule type" value="Genomic_DNA"/>
</dbReference>